<evidence type="ECO:0000313" key="3">
    <source>
        <dbReference type="Proteomes" id="UP001589568"/>
    </source>
</evidence>
<protein>
    <submittedName>
        <fullName evidence="2">Uncharacterized protein</fullName>
    </submittedName>
</protein>
<gene>
    <name evidence="2" type="ORF">ACFFR3_45755</name>
</gene>
<accession>A0ABV5P342</accession>
<feature type="region of interest" description="Disordered" evidence="1">
    <location>
        <begin position="33"/>
        <end position="52"/>
    </location>
</feature>
<comment type="caution">
    <text evidence="2">The sequence shown here is derived from an EMBL/GenBank/DDBJ whole genome shotgun (WGS) entry which is preliminary data.</text>
</comment>
<keyword evidence="3" id="KW-1185">Reference proteome</keyword>
<dbReference type="EMBL" id="JBHMCF010000057">
    <property type="protein sequence ID" value="MFB9476841.1"/>
    <property type="molecule type" value="Genomic_DNA"/>
</dbReference>
<reference evidence="2 3" key="1">
    <citation type="submission" date="2024-09" db="EMBL/GenBank/DDBJ databases">
        <authorList>
            <person name="Sun Q."/>
            <person name="Mori K."/>
        </authorList>
    </citation>
    <scope>NUCLEOTIDE SEQUENCE [LARGE SCALE GENOMIC DNA]</scope>
    <source>
        <strain evidence="2 3">JCM 3324</strain>
    </source>
</reference>
<sequence>MTDNPVLAALLQHARTVSRDAITATRQVKERRERLAALADDDPARPQAQDDLDTARRTWEALAAQHDATVLALAHALSGLEKRRTIDAYQDWATDLIHADDWHQHVRDLGWSLNTFDGVIG</sequence>
<dbReference type="Proteomes" id="UP001589568">
    <property type="component" value="Unassembled WGS sequence"/>
</dbReference>
<dbReference type="RefSeq" id="WP_379485196.1">
    <property type="nucleotide sequence ID" value="NZ_JBHMCF010000057.1"/>
</dbReference>
<evidence type="ECO:0000313" key="2">
    <source>
        <dbReference type="EMBL" id="MFB9476841.1"/>
    </source>
</evidence>
<proteinExistence type="predicted"/>
<name>A0ABV5P342_9ACTN</name>
<evidence type="ECO:0000256" key="1">
    <source>
        <dbReference type="SAM" id="MobiDB-lite"/>
    </source>
</evidence>
<organism evidence="2 3">
    <name type="scientific">Nonomuraea salmonea</name>
    <dbReference type="NCBI Taxonomy" id="46181"/>
    <lineage>
        <taxon>Bacteria</taxon>
        <taxon>Bacillati</taxon>
        <taxon>Actinomycetota</taxon>
        <taxon>Actinomycetes</taxon>
        <taxon>Streptosporangiales</taxon>
        <taxon>Streptosporangiaceae</taxon>
        <taxon>Nonomuraea</taxon>
    </lineage>
</organism>